<keyword evidence="2" id="KW-0812">Transmembrane</keyword>
<keyword evidence="2" id="KW-1133">Transmembrane helix</keyword>
<accession>A0ABQ4C2D3</accession>
<reference evidence="3 4" key="1">
    <citation type="submission" date="2021-01" db="EMBL/GenBank/DDBJ databases">
        <title>Whole genome shotgun sequence of Asanoa iriomotensis NBRC 100142.</title>
        <authorList>
            <person name="Komaki H."/>
            <person name="Tamura T."/>
        </authorList>
    </citation>
    <scope>NUCLEOTIDE SEQUENCE [LARGE SCALE GENOMIC DNA]</scope>
    <source>
        <strain evidence="3 4">NBRC 100142</strain>
    </source>
</reference>
<dbReference type="RefSeq" id="WP_203702941.1">
    <property type="nucleotide sequence ID" value="NZ_BAAALU010000015.1"/>
</dbReference>
<organism evidence="3 4">
    <name type="scientific">Asanoa iriomotensis</name>
    <dbReference type="NCBI Taxonomy" id="234613"/>
    <lineage>
        <taxon>Bacteria</taxon>
        <taxon>Bacillati</taxon>
        <taxon>Actinomycetota</taxon>
        <taxon>Actinomycetes</taxon>
        <taxon>Micromonosporales</taxon>
        <taxon>Micromonosporaceae</taxon>
        <taxon>Asanoa</taxon>
    </lineage>
</organism>
<sequence length="259" mass="26008">MGTPHEGDSGPFGELPELPPDVRVPDDASELAEEAAEVRRELREERVGGSRTGARVFPGGGFRGSVPPADGAATTEPASLRIPLMIMTAALLAAVISLFAAAWPNQRRGATPAVSTTAPRAAATTAARPTFPPVDLLDDQGNEVPLATLLPAVLILADDCPCAAQIAAAAPTGVTVVAVGSARSGGPPPSTATLPGPAAAPVRRLRDPGALAEFVAGVSAPGPATPVALVARSGELTQLVDSSTPTSAYAADLAFLPVR</sequence>
<feature type="transmembrane region" description="Helical" evidence="2">
    <location>
        <begin position="82"/>
        <end position="103"/>
    </location>
</feature>
<keyword evidence="4" id="KW-1185">Reference proteome</keyword>
<evidence type="ECO:0000256" key="2">
    <source>
        <dbReference type="SAM" id="Phobius"/>
    </source>
</evidence>
<feature type="compositionally biased region" description="Basic and acidic residues" evidence="1">
    <location>
        <begin position="36"/>
        <end position="48"/>
    </location>
</feature>
<evidence type="ECO:0000313" key="4">
    <source>
        <dbReference type="Proteomes" id="UP000624325"/>
    </source>
</evidence>
<proteinExistence type="predicted"/>
<keyword evidence="2" id="KW-0472">Membrane</keyword>
<feature type="region of interest" description="Disordered" evidence="1">
    <location>
        <begin position="109"/>
        <end position="136"/>
    </location>
</feature>
<protein>
    <submittedName>
        <fullName evidence="3">Uncharacterized protein</fullName>
    </submittedName>
</protein>
<feature type="region of interest" description="Disordered" evidence="1">
    <location>
        <begin position="1"/>
        <end position="70"/>
    </location>
</feature>
<evidence type="ECO:0000313" key="3">
    <source>
        <dbReference type="EMBL" id="GIF56944.1"/>
    </source>
</evidence>
<name>A0ABQ4C2D3_9ACTN</name>
<evidence type="ECO:0000256" key="1">
    <source>
        <dbReference type="SAM" id="MobiDB-lite"/>
    </source>
</evidence>
<comment type="caution">
    <text evidence="3">The sequence shown here is derived from an EMBL/GenBank/DDBJ whole genome shotgun (WGS) entry which is preliminary data.</text>
</comment>
<gene>
    <name evidence="3" type="ORF">Air01nite_30390</name>
</gene>
<feature type="compositionally biased region" description="Low complexity" evidence="1">
    <location>
        <begin position="110"/>
        <end position="129"/>
    </location>
</feature>
<dbReference type="EMBL" id="BONC01000018">
    <property type="protein sequence ID" value="GIF56944.1"/>
    <property type="molecule type" value="Genomic_DNA"/>
</dbReference>
<dbReference type="Proteomes" id="UP000624325">
    <property type="component" value="Unassembled WGS sequence"/>
</dbReference>